<dbReference type="SUPFAM" id="SSF47473">
    <property type="entry name" value="EF-hand"/>
    <property type="match status" value="1"/>
</dbReference>
<keyword evidence="2" id="KW-0479">Metal-binding</keyword>
<dbReference type="eggNOG" id="KOG0027">
    <property type="taxonomic scope" value="Eukaryota"/>
</dbReference>
<dbReference type="Gene3D" id="1.10.238.10">
    <property type="entry name" value="EF-hand"/>
    <property type="match status" value="1"/>
</dbReference>
<evidence type="ECO:0000256" key="1">
    <source>
        <dbReference type="ARBA" id="ARBA00004370"/>
    </source>
</evidence>
<evidence type="ECO:0000313" key="8">
    <source>
        <dbReference type="Proteomes" id="UP000008068"/>
    </source>
</evidence>
<keyword evidence="3" id="KW-0677">Repeat</keyword>
<dbReference type="AlphaFoldDB" id="G0N9Q6"/>
<proteinExistence type="predicted"/>
<dbReference type="OMA" id="TMGGFIK"/>
<evidence type="ECO:0000313" key="7">
    <source>
        <dbReference type="EMBL" id="EGT55797.1"/>
    </source>
</evidence>
<dbReference type="GO" id="GO:0005509">
    <property type="term" value="F:calcium ion binding"/>
    <property type="evidence" value="ECO:0007669"/>
    <property type="project" value="InterPro"/>
</dbReference>
<dbReference type="InterPro" id="IPR018247">
    <property type="entry name" value="EF_Hand_1_Ca_BS"/>
</dbReference>
<reference evidence="8" key="1">
    <citation type="submission" date="2011-07" db="EMBL/GenBank/DDBJ databases">
        <authorList>
            <consortium name="Caenorhabditis brenneri Sequencing and Analysis Consortium"/>
            <person name="Wilson R.K."/>
        </authorList>
    </citation>
    <scope>NUCLEOTIDE SEQUENCE [LARGE SCALE GENOMIC DNA]</scope>
    <source>
        <strain evidence="8">PB2801</strain>
    </source>
</reference>
<dbReference type="PROSITE" id="PS00018">
    <property type="entry name" value="EF_HAND_1"/>
    <property type="match status" value="1"/>
</dbReference>
<gene>
    <name evidence="7" type="ORF">CAEBREN_04239</name>
</gene>
<evidence type="ECO:0000259" key="6">
    <source>
        <dbReference type="PROSITE" id="PS50222"/>
    </source>
</evidence>
<dbReference type="PROSITE" id="PS50222">
    <property type="entry name" value="EF_HAND_2"/>
    <property type="match status" value="1"/>
</dbReference>
<protein>
    <recommendedName>
        <fullName evidence="6">EF-hand domain-containing protein</fullName>
    </recommendedName>
</protein>
<dbReference type="InterPro" id="IPR002048">
    <property type="entry name" value="EF_hand_dom"/>
</dbReference>
<feature type="domain" description="EF-hand" evidence="6">
    <location>
        <begin position="281"/>
        <end position="316"/>
    </location>
</feature>
<keyword evidence="8" id="KW-1185">Reference proteome</keyword>
<dbReference type="GO" id="GO:1903569">
    <property type="term" value="P:positive regulation of protein localization to ciliary membrane"/>
    <property type="evidence" value="ECO:0007669"/>
    <property type="project" value="TreeGrafter"/>
</dbReference>
<dbReference type="EMBL" id="GL379852">
    <property type="protein sequence ID" value="EGT55797.1"/>
    <property type="molecule type" value="Genomic_DNA"/>
</dbReference>
<sequence>MSQEEILEEDHDSYFMSNREFRNLYRTIVGDTKTQVNIRQAYTILNCSGRNIASAHLNNQWQYLQEKIAVDRLYDIYIKAEEVIITKDEVEKAMRTKTMKADDILNSVKEGSLVNKQYLEYILQEFTNDDGCVDIGALLEATNKSKRDIVKQLSGPRVEEDEEFVLKVRGCMTVDPIVKCISYTVDVDNPTFCEFSLSLAENSDVPTDRFKNDLFLVVYNQDRELVGLTRSASNGVYKTGMMTVNPGDEVMVIGIGTTIKRKRSTTERLTLIEENNKLSRRFRATLMNIFESFDVDQDQILNKQEMNFYTVASGDSELTDQDWDVYLSGFDNRDGGLTMGGFIKIHEMEAIDPEGNASADLWHSLHCLGYDNQLSSIFGCSYDIEGLPCRPSRLTPDLPYLNHLAAHNPNFNLTPPHFYFDYFDLLIAEKIYILL</sequence>
<dbReference type="InterPro" id="IPR011992">
    <property type="entry name" value="EF-hand-dom_pair"/>
</dbReference>
<evidence type="ECO:0000256" key="4">
    <source>
        <dbReference type="ARBA" id="ARBA00022837"/>
    </source>
</evidence>
<dbReference type="GO" id="GO:0098797">
    <property type="term" value="C:plasma membrane protein complex"/>
    <property type="evidence" value="ECO:0007669"/>
    <property type="project" value="TreeGrafter"/>
</dbReference>
<evidence type="ECO:0000256" key="2">
    <source>
        <dbReference type="ARBA" id="ARBA00022723"/>
    </source>
</evidence>
<dbReference type="STRING" id="135651.G0N9Q6"/>
<evidence type="ECO:0000256" key="3">
    <source>
        <dbReference type="ARBA" id="ARBA00022737"/>
    </source>
</evidence>
<dbReference type="PANTHER" id="PTHR46819:SF1">
    <property type="entry name" value="EF-HAND CALCIUM-BINDING DOMAIN-CONTAINING PROTEIN 7"/>
    <property type="match status" value="1"/>
</dbReference>
<dbReference type="InParanoid" id="G0N9Q6"/>
<dbReference type="HOGENOM" id="CLU_039231_0_0_1"/>
<dbReference type="Proteomes" id="UP000008068">
    <property type="component" value="Unassembled WGS sequence"/>
</dbReference>
<dbReference type="FunCoup" id="G0N9Q6">
    <property type="interactions" value="52"/>
</dbReference>
<keyword evidence="5" id="KW-0472">Membrane</keyword>
<dbReference type="GO" id="GO:0060170">
    <property type="term" value="C:ciliary membrane"/>
    <property type="evidence" value="ECO:0007669"/>
    <property type="project" value="TreeGrafter"/>
</dbReference>
<keyword evidence="4" id="KW-0106">Calcium</keyword>
<accession>G0N9Q6</accession>
<evidence type="ECO:0000256" key="5">
    <source>
        <dbReference type="ARBA" id="ARBA00023136"/>
    </source>
</evidence>
<dbReference type="OrthoDB" id="26525at2759"/>
<organism evidence="8">
    <name type="scientific">Caenorhabditis brenneri</name>
    <name type="common">Nematode worm</name>
    <dbReference type="NCBI Taxonomy" id="135651"/>
    <lineage>
        <taxon>Eukaryota</taxon>
        <taxon>Metazoa</taxon>
        <taxon>Ecdysozoa</taxon>
        <taxon>Nematoda</taxon>
        <taxon>Chromadorea</taxon>
        <taxon>Rhabditida</taxon>
        <taxon>Rhabditina</taxon>
        <taxon>Rhabditomorpha</taxon>
        <taxon>Rhabditoidea</taxon>
        <taxon>Rhabditidae</taxon>
        <taxon>Peloderinae</taxon>
        <taxon>Caenorhabditis</taxon>
    </lineage>
</organism>
<dbReference type="InterPro" id="IPR052266">
    <property type="entry name" value="Miro-EF-hand_domain"/>
</dbReference>
<dbReference type="PANTHER" id="PTHR46819">
    <property type="entry name" value="EF-HAND CALCIUM-BINDING DOMAIN-CONTAINING PROTEIN 7"/>
    <property type="match status" value="1"/>
</dbReference>
<comment type="subcellular location">
    <subcellularLocation>
        <location evidence="1">Membrane</location>
    </subcellularLocation>
</comment>
<name>G0N9Q6_CAEBE</name>